<dbReference type="STRING" id="564608.C1N2C1"/>
<dbReference type="Pfam" id="PF02582">
    <property type="entry name" value="DUF155"/>
    <property type="match status" value="1"/>
</dbReference>
<dbReference type="PANTHER" id="PTHR16255">
    <property type="entry name" value="REQUIRED FOR MEIOTIC NUCLEAR DIVISION PROTEIN 1 HOMOLOG"/>
    <property type="match status" value="1"/>
</dbReference>
<evidence type="ECO:0000259" key="3">
    <source>
        <dbReference type="Pfam" id="PF02582"/>
    </source>
</evidence>
<comment type="similarity">
    <text evidence="1">Belongs to the RMD1/sif2 family.</text>
</comment>
<evidence type="ECO:0000256" key="1">
    <source>
        <dbReference type="ARBA" id="ARBA00008306"/>
    </source>
</evidence>
<gene>
    <name evidence="4" type="ORF">MICPUCDRAFT_51926</name>
</gene>
<dbReference type="AlphaFoldDB" id="C1N2C1"/>
<dbReference type="EMBL" id="GG663745">
    <property type="protein sequence ID" value="EEH53773.1"/>
    <property type="molecule type" value="Genomic_DNA"/>
</dbReference>
<dbReference type="InterPro" id="IPR003734">
    <property type="entry name" value="DUF155"/>
</dbReference>
<dbReference type="PANTHER" id="PTHR16255:SF6">
    <property type="entry name" value="PROTEIN RETARDED ROOT GROWTH-LIKE"/>
    <property type="match status" value="1"/>
</dbReference>
<protein>
    <submittedName>
        <fullName evidence="4">Predicted protein</fullName>
    </submittedName>
</protein>
<dbReference type="OrthoDB" id="18302at2759"/>
<feature type="compositionally biased region" description="Acidic residues" evidence="2">
    <location>
        <begin position="142"/>
        <end position="152"/>
    </location>
</feature>
<feature type="domain" description="DUF155" evidence="3">
    <location>
        <begin position="290"/>
        <end position="460"/>
    </location>
</feature>
<feature type="compositionally biased region" description="Low complexity" evidence="2">
    <location>
        <begin position="113"/>
        <end position="140"/>
    </location>
</feature>
<dbReference type="eggNOG" id="KOG2861">
    <property type="taxonomic scope" value="Eukaryota"/>
</dbReference>
<evidence type="ECO:0000313" key="5">
    <source>
        <dbReference type="Proteomes" id="UP000001876"/>
    </source>
</evidence>
<organism evidence="5">
    <name type="scientific">Micromonas pusilla (strain CCMP1545)</name>
    <name type="common">Picoplanktonic green alga</name>
    <dbReference type="NCBI Taxonomy" id="564608"/>
    <lineage>
        <taxon>Eukaryota</taxon>
        <taxon>Viridiplantae</taxon>
        <taxon>Chlorophyta</taxon>
        <taxon>Mamiellophyceae</taxon>
        <taxon>Mamiellales</taxon>
        <taxon>Mamiellaceae</taxon>
        <taxon>Micromonas</taxon>
    </lineage>
</organism>
<dbReference type="KEGG" id="mpp:MICPUCDRAFT_51926"/>
<dbReference type="GeneID" id="9687708"/>
<keyword evidence="5" id="KW-1185">Reference proteome</keyword>
<accession>C1N2C1</accession>
<name>C1N2C1_MICPC</name>
<reference evidence="4 5" key="1">
    <citation type="journal article" date="2009" name="Science">
        <title>Green evolution and dynamic adaptations revealed by genomes of the marine picoeukaryotes Micromonas.</title>
        <authorList>
            <person name="Worden A.Z."/>
            <person name="Lee J.H."/>
            <person name="Mock T."/>
            <person name="Rouze P."/>
            <person name="Simmons M.P."/>
            <person name="Aerts A.L."/>
            <person name="Allen A.E."/>
            <person name="Cuvelier M.L."/>
            <person name="Derelle E."/>
            <person name="Everett M.V."/>
            <person name="Foulon E."/>
            <person name="Grimwood J."/>
            <person name="Gundlach H."/>
            <person name="Henrissat B."/>
            <person name="Napoli C."/>
            <person name="McDonald S.M."/>
            <person name="Parker M.S."/>
            <person name="Rombauts S."/>
            <person name="Salamov A."/>
            <person name="Von Dassow P."/>
            <person name="Badger J.H."/>
            <person name="Coutinho P.M."/>
            <person name="Demir E."/>
            <person name="Dubchak I."/>
            <person name="Gentemann C."/>
            <person name="Eikrem W."/>
            <person name="Gready J.E."/>
            <person name="John U."/>
            <person name="Lanier W."/>
            <person name="Lindquist E.A."/>
            <person name="Lucas S."/>
            <person name="Mayer K.F."/>
            <person name="Moreau H."/>
            <person name="Not F."/>
            <person name="Otillar R."/>
            <person name="Panaud O."/>
            <person name="Pangilinan J."/>
            <person name="Paulsen I."/>
            <person name="Piegu B."/>
            <person name="Poliakov A."/>
            <person name="Robbens S."/>
            <person name="Schmutz J."/>
            <person name="Toulza E."/>
            <person name="Wyss T."/>
            <person name="Zelensky A."/>
            <person name="Zhou K."/>
            <person name="Armbrust E.V."/>
            <person name="Bhattacharya D."/>
            <person name="Goodenough U.W."/>
            <person name="Van de Peer Y."/>
            <person name="Grigoriev I.V."/>
        </authorList>
    </citation>
    <scope>NUCLEOTIDE SEQUENCE [LARGE SCALE GENOMIC DNA]</scope>
    <source>
        <strain evidence="4 5">CCMP1545</strain>
    </source>
</reference>
<feature type="region of interest" description="Disordered" evidence="2">
    <location>
        <begin position="99"/>
        <end position="155"/>
    </location>
</feature>
<sequence length="522" mass="56102">MLSRATSRAATRLAAAASAAASSSSTSVVTRGAAGRAVASEVSTASEGFGIGRIVSSASGARTRAGRASARSFASSSSAREALPADDAIERRLDEMLAEKKTRPTGPPPFTHAASLATTKRATTTTSTSTSSSPLAASASFDVEEPETLADEDTARVDQRATQVRACFVGANIDIGAIEKEMPTHKKEKLADCVVITLQPPLPPGLAAAMEAAGGRGNKEGDGGAGAQTTKKAAAAAAGQVTPAHVEPPLIYRRADRLGLGKKRSPLFDASGQLSGSPLTYDVGATRYFVVYKYGSVVFFNVGRREREQCLKLARKYCPKACEGSGSTDEINVFVRPSLEDTYAFDDKVLVVKGLDINNVSVVGEVLAQSVALHFHEERVNTLIEECSVLNKETGKSGKMQIEKKRLFKLVADVNETLTEVSTRIGINSRSETVWKYEEYDKAWSVLRKDFELVSRFESLDYKLNIIQSQVKFYLELLANQKSDFLEWTIIVLIAMEICVSLYDIFERKGGGIEEILAAFGL</sequence>
<dbReference type="GO" id="GO:0005739">
    <property type="term" value="C:mitochondrion"/>
    <property type="evidence" value="ECO:0007669"/>
    <property type="project" value="UniProtKB-ARBA"/>
</dbReference>
<proteinExistence type="inferred from homology"/>
<dbReference type="RefSeq" id="XP_003062061.1">
    <property type="nucleotide sequence ID" value="XM_003062015.1"/>
</dbReference>
<evidence type="ECO:0000313" key="4">
    <source>
        <dbReference type="EMBL" id="EEH53773.1"/>
    </source>
</evidence>
<evidence type="ECO:0000256" key="2">
    <source>
        <dbReference type="SAM" id="MobiDB-lite"/>
    </source>
</evidence>
<dbReference type="Proteomes" id="UP000001876">
    <property type="component" value="Unassembled WGS sequence"/>
</dbReference>
<dbReference type="InterPro" id="IPR051624">
    <property type="entry name" value="RMD1/Sad1-interacting"/>
</dbReference>